<feature type="domain" description="YCII-related" evidence="2">
    <location>
        <begin position="1"/>
        <end position="99"/>
    </location>
</feature>
<dbReference type="Pfam" id="PF03795">
    <property type="entry name" value="YCII"/>
    <property type="match status" value="2"/>
</dbReference>
<comment type="caution">
    <text evidence="3">The sequence shown here is derived from an EMBL/GenBank/DDBJ whole genome shotgun (WGS) entry which is preliminary data.</text>
</comment>
<dbReference type="EMBL" id="BMED01000001">
    <property type="protein sequence ID" value="GGC67360.1"/>
    <property type="molecule type" value="Genomic_DNA"/>
</dbReference>
<keyword evidence="4" id="KW-1185">Reference proteome</keyword>
<gene>
    <name evidence="3" type="ORF">GCM10011396_12950</name>
</gene>
<protein>
    <recommendedName>
        <fullName evidence="2">YCII-related domain-containing protein</fullName>
    </recommendedName>
</protein>
<reference evidence="3" key="2">
    <citation type="submission" date="2020-09" db="EMBL/GenBank/DDBJ databases">
        <authorList>
            <person name="Sun Q."/>
            <person name="Zhou Y."/>
        </authorList>
    </citation>
    <scope>NUCLEOTIDE SEQUENCE</scope>
    <source>
        <strain evidence="3">CGMCC 1.10998</strain>
    </source>
</reference>
<sequence length="273" mass="29299">MRFMVIRKTDQDTEAGVLPAAGMLEAMEGFEEQLQVAGIHCAGMALHPSEQAVRVNFHDGSISIYEGPFSEENELVAGFSMMEAASKQELIEALERWPAQPHDMTLEVRGGGCPGGLEGIGLKKSVVNVGQNQVHKRFLVLLKANPLAETGAIPSDQVLAAMAKRNEEGIRAGRLLAAEGLQVTASGSRLKFAGGKPFVLDGPFSETKELIAGYWLLQEESIADAIDWVKTYPYPFIEDAQVEIRQVQQEAEKAAALIPGAATSADVAADLPA</sequence>
<proteinExistence type="inferred from homology"/>
<name>A0A916UDT9_9BURK</name>
<dbReference type="Proteomes" id="UP000637423">
    <property type="component" value="Unassembled WGS sequence"/>
</dbReference>
<evidence type="ECO:0000313" key="3">
    <source>
        <dbReference type="EMBL" id="GGC67360.1"/>
    </source>
</evidence>
<dbReference type="PANTHER" id="PTHR35174:SF4">
    <property type="entry name" value="BLL7163 PROTEIN"/>
    <property type="match status" value="1"/>
</dbReference>
<evidence type="ECO:0000259" key="2">
    <source>
        <dbReference type="Pfam" id="PF03795"/>
    </source>
</evidence>
<dbReference type="InterPro" id="IPR005545">
    <property type="entry name" value="YCII"/>
</dbReference>
<dbReference type="AlphaFoldDB" id="A0A916UDT9"/>
<organism evidence="3 4">
    <name type="scientific">Undibacterium terreum</name>
    <dbReference type="NCBI Taxonomy" id="1224302"/>
    <lineage>
        <taxon>Bacteria</taxon>
        <taxon>Pseudomonadati</taxon>
        <taxon>Pseudomonadota</taxon>
        <taxon>Betaproteobacteria</taxon>
        <taxon>Burkholderiales</taxon>
        <taxon>Oxalobacteraceae</taxon>
        <taxon>Undibacterium</taxon>
    </lineage>
</organism>
<comment type="similarity">
    <text evidence="1">Belongs to the YciI family.</text>
</comment>
<dbReference type="PANTHER" id="PTHR35174">
    <property type="entry name" value="BLL7171 PROTEIN-RELATED"/>
    <property type="match status" value="1"/>
</dbReference>
<dbReference type="RefSeq" id="WP_188565108.1">
    <property type="nucleotide sequence ID" value="NZ_BMED01000001.1"/>
</dbReference>
<evidence type="ECO:0000256" key="1">
    <source>
        <dbReference type="ARBA" id="ARBA00007689"/>
    </source>
</evidence>
<dbReference type="InterPro" id="IPR011008">
    <property type="entry name" value="Dimeric_a/b-barrel"/>
</dbReference>
<evidence type="ECO:0000313" key="4">
    <source>
        <dbReference type="Proteomes" id="UP000637423"/>
    </source>
</evidence>
<reference evidence="3" key="1">
    <citation type="journal article" date="2014" name="Int. J. Syst. Evol. Microbiol.">
        <title>Complete genome sequence of Corynebacterium casei LMG S-19264T (=DSM 44701T), isolated from a smear-ripened cheese.</title>
        <authorList>
            <consortium name="US DOE Joint Genome Institute (JGI-PGF)"/>
            <person name="Walter F."/>
            <person name="Albersmeier A."/>
            <person name="Kalinowski J."/>
            <person name="Ruckert C."/>
        </authorList>
    </citation>
    <scope>NUCLEOTIDE SEQUENCE</scope>
    <source>
        <strain evidence="3">CGMCC 1.10998</strain>
    </source>
</reference>
<accession>A0A916UDT9</accession>
<dbReference type="SUPFAM" id="SSF54909">
    <property type="entry name" value="Dimeric alpha+beta barrel"/>
    <property type="match status" value="2"/>
</dbReference>
<feature type="domain" description="YCII-related" evidence="2">
    <location>
        <begin position="138"/>
        <end position="247"/>
    </location>
</feature>
<dbReference type="Gene3D" id="3.30.70.1060">
    <property type="entry name" value="Dimeric alpha+beta barrel"/>
    <property type="match status" value="2"/>
</dbReference>